<feature type="domain" description="Methyl-accepting transducer" evidence="8">
    <location>
        <begin position="431"/>
        <end position="667"/>
    </location>
</feature>
<dbReference type="PANTHER" id="PTHR32089">
    <property type="entry name" value="METHYL-ACCEPTING CHEMOTAXIS PROTEIN MCPB"/>
    <property type="match status" value="1"/>
</dbReference>
<dbReference type="CDD" id="cd11386">
    <property type="entry name" value="MCP_signal"/>
    <property type="match status" value="1"/>
</dbReference>
<dbReference type="GO" id="GO:0016020">
    <property type="term" value="C:membrane"/>
    <property type="evidence" value="ECO:0007669"/>
    <property type="project" value="UniProtKB-SubCell"/>
</dbReference>
<evidence type="ECO:0000256" key="4">
    <source>
        <dbReference type="ARBA" id="ARBA00023136"/>
    </source>
</evidence>
<dbReference type="PANTHER" id="PTHR32089:SF112">
    <property type="entry name" value="LYSOZYME-LIKE PROTEIN-RELATED"/>
    <property type="match status" value="1"/>
</dbReference>
<evidence type="ECO:0000256" key="7">
    <source>
        <dbReference type="SAM" id="Phobius"/>
    </source>
</evidence>
<evidence type="ECO:0000256" key="5">
    <source>
        <dbReference type="ARBA" id="ARBA00023224"/>
    </source>
</evidence>
<keyword evidence="4 7" id="KW-0472">Membrane</keyword>
<dbReference type="Pfam" id="PF11845">
    <property type="entry name" value="Tll0287-like"/>
    <property type="match status" value="1"/>
</dbReference>
<dbReference type="GO" id="GO:0007165">
    <property type="term" value="P:signal transduction"/>
    <property type="evidence" value="ECO:0007669"/>
    <property type="project" value="UniProtKB-KW"/>
</dbReference>
<dbReference type="CDD" id="cd06225">
    <property type="entry name" value="HAMP"/>
    <property type="match status" value="1"/>
</dbReference>
<name>A0A3B1B5R6_9ZZZZ</name>
<dbReference type="Pfam" id="PF00672">
    <property type="entry name" value="HAMP"/>
    <property type="match status" value="1"/>
</dbReference>
<dbReference type="EMBL" id="UOFX01000053">
    <property type="protein sequence ID" value="VAX09541.1"/>
    <property type="molecule type" value="Genomic_DNA"/>
</dbReference>
<dbReference type="SUPFAM" id="SSF58104">
    <property type="entry name" value="Methyl-accepting chemotaxis protein (MCP) signaling domain"/>
    <property type="match status" value="1"/>
</dbReference>
<dbReference type="Pfam" id="PF00015">
    <property type="entry name" value="MCPsignal"/>
    <property type="match status" value="1"/>
</dbReference>
<feature type="transmembrane region" description="Helical" evidence="7">
    <location>
        <begin position="354"/>
        <end position="372"/>
    </location>
</feature>
<organism evidence="10">
    <name type="scientific">hydrothermal vent metagenome</name>
    <dbReference type="NCBI Taxonomy" id="652676"/>
    <lineage>
        <taxon>unclassified sequences</taxon>
        <taxon>metagenomes</taxon>
        <taxon>ecological metagenomes</taxon>
    </lineage>
</organism>
<dbReference type="InterPro" id="IPR029095">
    <property type="entry name" value="NarX-like_N"/>
</dbReference>
<gene>
    <name evidence="10" type="ORF">MNBD_GAMMA26-329</name>
</gene>
<dbReference type="PROSITE" id="PS50885">
    <property type="entry name" value="HAMP"/>
    <property type="match status" value="1"/>
</dbReference>
<evidence type="ECO:0000259" key="9">
    <source>
        <dbReference type="PROSITE" id="PS50885"/>
    </source>
</evidence>
<dbReference type="Gene3D" id="1.10.287.950">
    <property type="entry name" value="Methyl-accepting chemotaxis protein"/>
    <property type="match status" value="1"/>
</dbReference>
<dbReference type="FunFam" id="1.10.287.950:FF:000001">
    <property type="entry name" value="Methyl-accepting chemotaxis sensory transducer"/>
    <property type="match status" value="1"/>
</dbReference>
<dbReference type="AlphaFoldDB" id="A0A3B1B5R6"/>
<evidence type="ECO:0000313" key="10">
    <source>
        <dbReference type="EMBL" id="VAX09541.1"/>
    </source>
</evidence>
<dbReference type="SMART" id="SM00304">
    <property type="entry name" value="HAMP"/>
    <property type="match status" value="1"/>
</dbReference>
<evidence type="ECO:0000256" key="2">
    <source>
        <dbReference type="ARBA" id="ARBA00022692"/>
    </source>
</evidence>
<evidence type="ECO:0000259" key="8">
    <source>
        <dbReference type="PROSITE" id="PS50111"/>
    </source>
</evidence>
<evidence type="ECO:0008006" key="11">
    <source>
        <dbReference type="Google" id="ProtNLM"/>
    </source>
</evidence>
<dbReference type="InterPro" id="IPR021796">
    <property type="entry name" value="Tll0287-like_dom"/>
</dbReference>
<keyword evidence="3 7" id="KW-1133">Transmembrane helix</keyword>
<reference evidence="10" key="1">
    <citation type="submission" date="2018-06" db="EMBL/GenBank/DDBJ databases">
        <authorList>
            <person name="Zhirakovskaya E."/>
        </authorList>
    </citation>
    <scope>NUCLEOTIDE SEQUENCE</scope>
</reference>
<dbReference type="InterPro" id="IPR004089">
    <property type="entry name" value="MCPsignal_dom"/>
</dbReference>
<comment type="subcellular location">
    <subcellularLocation>
        <location evidence="1">Membrane</location>
        <topology evidence="1">Multi-pass membrane protein</topology>
    </subcellularLocation>
</comment>
<dbReference type="Pfam" id="PF13675">
    <property type="entry name" value="PilJ"/>
    <property type="match status" value="1"/>
</dbReference>
<dbReference type="SMART" id="SM00283">
    <property type="entry name" value="MA"/>
    <property type="match status" value="1"/>
</dbReference>
<dbReference type="InterPro" id="IPR003660">
    <property type="entry name" value="HAMP_dom"/>
</dbReference>
<evidence type="ECO:0000256" key="6">
    <source>
        <dbReference type="ARBA" id="ARBA00029447"/>
    </source>
</evidence>
<feature type="transmembrane region" description="Helical" evidence="7">
    <location>
        <begin position="12"/>
        <end position="32"/>
    </location>
</feature>
<protein>
    <recommendedName>
        <fullName evidence="11">Methyl-accepting chemotaxis sensor/transducer protein</fullName>
    </recommendedName>
</protein>
<evidence type="ECO:0000256" key="3">
    <source>
        <dbReference type="ARBA" id="ARBA00022989"/>
    </source>
</evidence>
<evidence type="ECO:0000256" key="1">
    <source>
        <dbReference type="ARBA" id="ARBA00004141"/>
    </source>
</evidence>
<accession>A0A3B1B5R6</accession>
<proteinExistence type="inferred from homology"/>
<keyword evidence="2 7" id="KW-0812">Transmembrane</keyword>
<feature type="domain" description="HAMP" evidence="9">
    <location>
        <begin position="374"/>
        <end position="426"/>
    </location>
</feature>
<sequence length="703" mass="75571">MGALSLKNKLAMVIVSITLITILLGGAVYYSLNKSEADSDIVNTAGRQRMLSQAMAKSVLGYSLAKNSLQAAESQVSELNRYITNMRGTYAGVVIGPAKKQGMKISMHPENESDQALPFPATFARIVGEKFAEGGIFSVDIINDDPVNPKQGLKDTVDKEAFQALKANPKQQVFREIEQDGKLYLRFYTADNAVAPGCASCHTAIKGREFKVGDMLGIRRFSMLFAADAAVGRARLDPSLKEYETAAVIFRQTLAALKSGGEYPADLTMTTFKSFVGIEDPVVLDKITEIEVAFAEFNTSVSRLTNAEIGSDEYWQAQYDVPSSANNLRKLSDGLTRQFAAIAHVNQSNVRMNVSIMIAVVILAFIGLYLMISNGILEQIRRVTRVATTIAQGDLTQHIHNKRKDEIGELYSALNQMANNLNGMISRIASTSHSLVASSADISLATDKVTAGAEHQSQQTEIVAVSANEMEIVSKDISRNTTEAADAASQASKVALDGGEVVHRSIEGMEGIAASVSDSARSVEQLAQHSTQIDKIVSVIDDIANQTNLLALNAAIEAARAGEQGRGFAVVADEVRHLATRTTEATKEIADMIRNIQNGTEAAVQSMQEGRAKVENGSELAALAGQSLQKIVEVIDGLTDRIQQIATATQEQSVSMAEVTSNIGTVSQVAKTAQEQTHLSSQSCAKITRLADELQSMVGGFKL</sequence>
<comment type="similarity">
    <text evidence="6">Belongs to the methyl-accepting chemotaxis (MCP) protein family.</text>
</comment>
<dbReference type="PROSITE" id="PS50111">
    <property type="entry name" value="CHEMOTAXIS_TRANSDUC_2"/>
    <property type="match status" value="1"/>
</dbReference>
<keyword evidence="5" id="KW-0807">Transducer</keyword>